<accession>A0A9Q9U5Z4</accession>
<keyword evidence="7" id="KW-0325">Glycoprotein</keyword>
<dbReference type="InterPro" id="IPR015590">
    <property type="entry name" value="Aldehyde_DH_dom"/>
</dbReference>
<keyword evidence="5 12" id="KW-1133">Transmembrane helix</keyword>
<reference evidence="14" key="1">
    <citation type="submission" date="2019-05" db="EMBL/GenBank/DDBJ databases">
        <authorList>
            <person name="Piombo E."/>
        </authorList>
    </citation>
    <scope>NUCLEOTIDE SEQUENCE</scope>
    <source>
        <strain evidence="14">C2S</strain>
    </source>
</reference>
<feature type="transmembrane region" description="Helical" evidence="12">
    <location>
        <begin position="303"/>
        <end position="325"/>
    </location>
</feature>
<dbReference type="InterPro" id="IPR016161">
    <property type="entry name" value="Ald_DH/histidinol_DH"/>
</dbReference>
<comment type="similarity">
    <text evidence="2">Belongs to the major facilitator superfamily. TCR/Tet family.</text>
</comment>
<dbReference type="Gene3D" id="3.40.605.10">
    <property type="entry name" value="Aldehyde Dehydrogenase, Chain A, domain 1"/>
    <property type="match status" value="2"/>
</dbReference>
<dbReference type="InterPro" id="IPR016162">
    <property type="entry name" value="Ald_DH_N"/>
</dbReference>
<dbReference type="InterPro" id="IPR036259">
    <property type="entry name" value="MFS_trans_sf"/>
</dbReference>
<dbReference type="Gene3D" id="1.20.1250.20">
    <property type="entry name" value="MFS general substrate transporter like domains"/>
    <property type="match status" value="1"/>
</dbReference>
<sequence length="1005" mass="108299">MAQPDKIASVKDAQPAPEKSLSSDPQPEPSKKGARFWLIFVAISLTTFLAALDTSIISTALPTITADLGSESLYVWIIDAYLLASTATIPIFAQAANIYGRRSLTLIAVCIFTLGSGLCGGAHNTAMMVGGRAVQGIGGGGILTMSEIVVCDMVSIRERGMYAGIIGGVWAIAAVVAPVMGGAFAQNISWRWIFYINLPIAGVSLVALGLFLKLSRPPSGTFKEQMSRIDWGGSVLLIGSVTSIVLALSWGGSEHPWSGWQTIVPLVIGLLALVAFFAYQGAPWLREPTMPLRLFSNRTSSTLLVISFIHSLLLYWICYFLPVYFQAVKEASPTRSAVMLFPIACTSAPAGVAAGITITKTGKYRVWHFTGFVLMSIACGLFTLLDAQSSTGRWVGFQILFGVGTGTVFTSTLPPILASLPDSDVATATGAWTFIRNFGSIWGVAIPAAVFNNHVNHAAPKISDSAVKSLLVDGGAYEHATQHFIKSLSPNPELKAQVIQVYLEGLKVVWQVSLAFCLLGFILCFFVRSLTLRDELNTEFGLKEEKPNSNNMSKHPILLQTSLIMNFDTFYNIIAGQPRSARETTSGVNPLDRSSLWPAPVATGNDVEEAVRSAQEAFPAWSEKTYKQRTELLEKFADLYLVHANEFCQLIATECGRTYEIPEEVTEDEKKTSIVTHEPLGVVAAICPWNFPLMLALGKIAPALATGNCVILKPSPFTPYSSLKLVELAQQVFPPSVLQVLHGHDDLGPMLVKHPRIQKITFTGSTTTGKQILRDAAETMKRVTLETAGNNASIILPDVNIKAVIPQLAGGLWFNAGQVCIATRRMYIHQDIFDEAVAQLAEASKDLASGMEPIQNEMQLVRLQQALSDANAAGCELLSLGKTEAAEGFFIQPTILKSPPPDADVVQQENFGPIVSCIKFSSLDEAISLANNSDTGLAASVWSSDVSAARHVAAKLEAGNVYINGPPQPDPYVPFGGHKQSGLGVEYGLPGLLSFCQTKSTYLYK</sequence>
<evidence type="ECO:0000256" key="6">
    <source>
        <dbReference type="ARBA" id="ARBA00023136"/>
    </source>
</evidence>
<feature type="transmembrane region" description="Helical" evidence="12">
    <location>
        <begin position="129"/>
        <end position="150"/>
    </location>
</feature>
<dbReference type="AlphaFoldDB" id="A0A9Q9U5Z4"/>
<feature type="transmembrane region" description="Helical" evidence="12">
    <location>
        <begin position="366"/>
        <end position="385"/>
    </location>
</feature>
<feature type="transmembrane region" description="Helical" evidence="12">
    <location>
        <begin position="233"/>
        <end position="251"/>
    </location>
</feature>
<evidence type="ECO:0000256" key="9">
    <source>
        <dbReference type="ARBA" id="ARBA00069487"/>
    </source>
</evidence>
<organism evidence="14 15">
    <name type="scientific">Fusarium fujikuroi</name>
    <name type="common">Bakanae and foot rot disease fungus</name>
    <name type="synonym">Gibberella fujikuroi</name>
    <dbReference type="NCBI Taxonomy" id="5127"/>
    <lineage>
        <taxon>Eukaryota</taxon>
        <taxon>Fungi</taxon>
        <taxon>Dikarya</taxon>
        <taxon>Ascomycota</taxon>
        <taxon>Pezizomycotina</taxon>
        <taxon>Sordariomycetes</taxon>
        <taxon>Hypocreomycetidae</taxon>
        <taxon>Hypocreales</taxon>
        <taxon>Nectriaceae</taxon>
        <taxon>Fusarium</taxon>
        <taxon>Fusarium fujikuroi species complex</taxon>
    </lineage>
</organism>
<evidence type="ECO:0000256" key="11">
    <source>
        <dbReference type="SAM" id="MobiDB-lite"/>
    </source>
</evidence>
<proteinExistence type="inferred from homology"/>
<comment type="function">
    <text evidence="8">Efflux pump; part of the gene cluster that mediates the biosynthesis of the mycotoxin fusarin C. Within the cluster, FUS1, FUS2, FUS8 and FUS9 are sufficient for fusarin production. The other FUS cluster members are not essential for fusarin C biosynthesis.</text>
</comment>
<feature type="transmembrane region" description="Helical" evidence="12">
    <location>
        <begin position="192"/>
        <end position="212"/>
    </location>
</feature>
<feature type="domain" description="Major facilitator superfamily (MFS) profile" evidence="13">
    <location>
        <begin position="39"/>
        <end position="532"/>
    </location>
</feature>
<evidence type="ECO:0000256" key="3">
    <source>
        <dbReference type="ARBA" id="ARBA00022448"/>
    </source>
</evidence>
<dbReference type="PRINTS" id="PR01036">
    <property type="entry name" value="TCRTETB"/>
</dbReference>
<evidence type="ECO:0000313" key="15">
    <source>
        <dbReference type="Proteomes" id="UP000760494"/>
    </source>
</evidence>
<comment type="subcellular location">
    <subcellularLocation>
        <location evidence="1">Membrane</location>
        <topology evidence="1">Multi-pass membrane protein</topology>
    </subcellularLocation>
</comment>
<evidence type="ECO:0000256" key="8">
    <source>
        <dbReference type="ARBA" id="ARBA00058821"/>
    </source>
</evidence>
<dbReference type="Gene3D" id="3.40.309.10">
    <property type="entry name" value="Aldehyde Dehydrogenase, Chain A, domain 2"/>
    <property type="match status" value="1"/>
</dbReference>
<dbReference type="GO" id="GO:0016620">
    <property type="term" value="F:oxidoreductase activity, acting on the aldehyde or oxo group of donors, NAD or NADP as acceptor"/>
    <property type="evidence" value="ECO:0007669"/>
    <property type="project" value="InterPro"/>
</dbReference>
<dbReference type="InterPro" id="IPR020846">
    <property type="entry name" value="MFS_dom"/>
</dbReference>
<dbReference type="PANTHER" id="PTHR23501">
    <property type="entry name" value="MAJOR FACILITATOR SUPERFAMILY"/>
    <property type="match status" value="1"/>
</dbReference>
<evidence type="ECO:0000256" key="5">
    <source>
        <dbReference type="ARBA" id="ARBA00022989"/>
    </source>
</evidence>
<evidence type="ECO:0000256" key="4">
    <source>
        <dbReference type="ARBA" id="ARBA00022692"/>
    </source>
</evidence>
<feature type="transmembrane region" description="Helical" evidence="12">
    <location>
        <begin position="508"/>
        <end position="527"/>
    </location>
</feature>
<dbReference type="InterPro" id="IPR011701">
    <property type="entry name" value="MFS"/>
</dbReference>
<dbReference type="FunFam" id="1.20.1250.20:FF:000484">
    <property type="entry name" value="MFS general substrate transporter"/>
    <property type="match status" value="1"/>
</dbReference>
<dbReference type="SUPFAM" id="SSF103473">
    <property type="entry name" value="MFS general substrate transporter"/>
    <property type="match status" value="1"/>
</dbReference>
<dbReference type="Gene3D" id="1.20.1720.10">
    <property type="entry name" value="Multidrug resistance protein D"/>
    <property type="match status" value="1"/>
</dbReference>
<feature type="transmembrane region" description="Helical" evidence="12">
    <location>
        <begin position="73"/>
        <end position="92"/>
    </location>
</feature>
<dbReference type="PROSITE" id="PS50850">
    <property type="entry name" value="MFS"/>
    <property type="match status" value="1"/>
</dbReference>
<keyword evidence="6 12" id="KW-0472">Membrane</keyword>
<evidence type="ECO:0000256" key="2">
    <source>
        <dbReference type="ARBA" id="ARBA00007520"/>
    </source>
</evidence>
<dbReference type="Proteomes" id="UP000760494">
    <property type="component" value="Unassembled WGS sequence"/>
</dbReference>
<dbReference type="EMBL" id="CABFJX010000046">
    <property type="protein sequence ID" value="VTT60596.1"/>
    <property type="molecule type" value="Genomic_DNA"/>
</dbReference>
<evidence type="ECO:0000259" key="13">
    <source>
        <dbReference type="PROSITE" id="PS50850"/>
    </source>
</evidence>
<dbReference type="GO" id="GO:0022857">
    <property type="term" value="F:transmembrane transporter activity"/>
    <property type="evidence" value="ECO:0007669"/>
    <property type="project" value="InterPro"/>
</dbReference>
<evidence type="ECO:0000313" key="14">
    <source>
        <dbReference type="EMBL" id="VTT60596.1"/>
    </source>
</evidence>
<keyword evidence="4 12" id="KW-0812">Transmembrane</keyword>
<feature type="transmembrane region" description="Helical" evidence="12">
    <location>
        <begin position="263"/>
        <end position="282"/>
    </location>
</feature>
<dbReference type="Pfam" id="PF07690">
    <property type="entry name" value="MFS_1"/>
    <property type="match status" value="1"/>
</dbReference>
<feature type="region of interest" description="Disordered" evidence="11">
    <location>
        <begin position="1"/>
        <end position="30"/>
    </location>
</feature>
<comment type="caution">
    <text evidence="14">The sequence shown here is derived from an EMBL/GenBank/DDBJ whole genome shotgun (WGS) entry which is preliminary data.</text>
</comment>
<dbReference type="SUPFAM" id="SSF53720">
    <property type="entry name" value="ALDH-like"/>
    <property type="match status" value="1"/>
</dbReference>
<protein>
    <recommendedName>
        <fullName evidence="9">Efflux pump FUS6</fullName>
    </recommendedName>
    <alternativeName>
        <fullName evidence="10">Fusarin biosynthesis protein 6</fullName>
    </alternativeName>
</protein>
<dbReference type="Pfam" id="PF00171">
    <property type="entry name" value="Aldedh"/>
    <property type="match status" value="2"/>
</dbReference>
<keyword evidence="3" id="KW-0813">Transport</keyword>
<feature type="transmembrane region" description="Helical" evidence="12">
    <location>
        <begin position="162"/>
        <end position="186"/>
    </location>
</feature>
<feature type="transmembrane region" description="Helical" evidence="12">
    <location>
        <begin position="104"/>
        <end position="123"/>
    </location>
</feature>
<dbReference type="CDD" id="cd17502">
    <property type="entry name" value="MFS_Azr1_MDR_like"/>
    <property type="match status" value="1"/>
</dbReference>
<dbReference type="PANTHER" id="PTHR23501:SF187">
    <property type="entry name" value="MAJOR FACILITATOR SUPERFAMILY (MFS) PROFILE DOMAIN-CONTAINING PROTEIN"/>
    <property type="match status" value="1"/>
</dbReference>
<dbReference type="GO" id="GO:0005886">
    <property type="term" value="C:plasma membrane"/>
    <property type="evidence" value="ECO:0007669"/>
    <property type="project" value="TreeGrafter"/>
</dbReference>
<name>A0A9Q9U5Z4_FUSFU</name>
<gene>
    <name evidence="14" type="ORF">C2S_4192</name>
</gene>
<evidence type="ECO:0000256" key="7">
    <source>
        <dbReference type="ARBA" id="ARBA00023180"/>
    </source>
</evidence>
<evidence type="ECO:0000256" key="10">
    <source>
        <dbReference type="ARBA" id="ARBA00078748"/>
    </source>
</evidence>
<evidence type="ECO:0000256" key="1">
    <source>
        <dbReference type="ARBA" id="ARBA00004141"/>
    </source>
</evidence>
<dbReference type="InterPro" id="IPR016163">
    <property type="entry name" value="Ald_DH_C"/>
</dbReference>
<feature type="transmembrane region" description="Helical" evidence="12">
    <location>
        <begin position="36"/>
        <end position="61"/>
    </location>
</feature>
<feature type="transmembrane region" description="Helical" evidence="12">
    <location>
        <begin position="337"/>
        <end position="359"/>
    </location>
</feature>
<evidence type="ECO:0000256" key="12">
    <source>
        <dbReference type="SAM" id="Phobius"/>
    </source>
</evidence>